<dbReference type="eggNOG" id="ENOG5031EIN">
    <property type="taxonomic scope" value="Bacteria"/>
</dbReference>
<feature type="region of interest" description="Disordered" evidence="1">
    <location>
        <begin position="294"/>
        <end position="323"/>
    </location>
</feature>
<accession>A0A0W0YCJ8</accession>
<dbReference type="PATRIC" id="fig|28087.4.peg.3413"/>
<dbReference type="InterPro" id="IPR038498">
    <property type="entry name" value="OspF/SpvC_sf"/>
</dbReference>
<proteinExistence type="predicted"/>
<comment type="caution">
    <text evidence="2">The sequence shown here is derived from an EMBL/GenBank/DDBJ whole genome shotgun (WGS) entry which is preliminary data.</text>
</comment>
<dbReference type="STRING" id="28087.Lsai_3178"/>
<feature type="compositionally biased region" description="Polar residues" evidence="1">
    <location>
        <begin position="294"/>
        <end position="305"/>
    </location>
</feature>
<dbReference type="AlphaFoldDB" id="A0A0W0YCJ8"/>
<dbReference type="Proteomes" id="UP000054621">
    <property type="component" value="Unassembled WGS sequence"/>
</dbReference>
<evidence type="ECO:0000256" key="1">
    <source>
        <dbReference type="SAM" id="MobiDB-lite"/>
    </source>
</evidence>
<organism evidence="2 3">
    <name type="scientific">Legionella sainthelensi</name>
    <dbReference type="NCBI Taxonomy" id="28087"/>
    <lineage>
        <taxon>Bacteria</taxon>
        <taxon>Pseudomonadati</taxon>
        <taxon>Pseudomonadota</taxon>
        <taxon>Gammaproteobacteria</taxon>
        <taxon>Legionellales</taxon>
        <taxon>Legionellaceae</taxon>
        <taxon>Legionella</taxon>
    </lineage>
</organism>
<feature type="compositionally biased region" description="Basic and acidic residues" evidence="1">
    <location>
        <begin position="306"/>
        <end position="323"/>
    </location>
</feature>
<protein>
    <submittedName>
        <fullName evidence="2">Uncharacterized protein</fullName>
    </submittedName>
</protein>
<dbReference type="Gene3D" id="3.30.2430.10">
    <property type="entry name" value="phosphothreonine lyase"/>
    <property type="match status" value="1"/>
</dbReference>
<dbReference type="RefSeq" id="WP_027269873.1">
    <property type="nucleotide sequence ID" value="NZ_CAAAJE010000004.1"/>
</dbReference>
<evidence type="ECO:0000313" key="2">
    <source>
        <dbReference type="EMBL" id="KTD54356.1"/>
    </source>
</evidence>
<gene>
    <name evidence="2" type="ORF">Lsai_3178</name>
</gene>
<reference evidence="2 3" key="1">
    <citation type="submission" date="2015-11" db="EMBL/GenBank/DDBJ databases">
        <title>Genomic analysis of 38 Legionella species identifies large and diverse effector repertoires.</title>
        <authorList>
            <person name="Burstein D."/>
            <person name="Amaro F."/>
            <person name="Zusman T."/>
            <person name="Lifshitz Z."/>
            <person name="Cohen O."/>
            <person name="Gilbert J.A."/>
            <person name="Pupko T."/>
            <person name="Shuman H.A."/>
            <person name="Segal G."/>
        </authorList>
    </citation>
    <scope>NUCLEOTIDE SEQUENCE [LARGE SCALE GENOMIC DNA]</scope>
    <source>
        <strain evidence="2 3">Mt.St.Helens-4</strain>
    </source>
</reference>
<sequence length="323" mass="37700">MFEHFFSFFKNNESKNDDLSKYLKAKYFEELCKDNIWTSGAPKIGQIGPYTLINNGGEIFFEHDDVHNLEKKEYIKKSDALDRNWKARITISKEELFKAYEIIIPIILKYSKEFPSFKIQNIFRHTRKIEELNKEIEHAKKNPLKEVKVKDEGKIVTLSGHNLELYYQKCIESIKRLNEGMQFTIYIAPGNEKKVNSLLAKIENAIKQNKISPGVIHKSDLQLGEYTSVRHPGKKYTYGISAESFNPDGVPNPFLSIKRIKYRLNKKQNKIKTENAKDTSNSFGDELFSDKQTFTETFFQHNNQKTQEDSEKDNPPNDIKQIK</sequence>
<dbReference type="OrthoDB" id="5643032at2"/>
<dbReference type="EMBL" id="LNYV01000037">
    <property type="protein sequence ID" value="KTD54356.1"/>
    <property type="molecule type" value="Genomic_DNA"/>
</dbReference>
<name>A0A0W0YCJ8_9GAMM</name>
<evidence type="ECO:0000313" key="3">
    <source>
        <dbReference type="Proteomes" id="UP000054621"/>
    </source>
</evidence>